<feature type="region of interest" description="Disordered" evidence="1">
    <location>
        <begin position="29"/>
        <end position="104"/>
    </location>
</feature>
<gene>
    <name evidence="2" type="ORF">GALMADRAFT_228941</name>
</gene>
<organism evidence="2 3">
    <name type="scientific">Galerina marginata (strain CBS 339.88)</name>
    <dbReference type="NCBI Taxonomy" id="685588"/>
    <lineage>
        <taxon>Eukaryota</taxon>
        <taxon>Fungi</taxon>
        <taxon>Dikarya</taxon>
        <taxon>Basidiomycota</taxon>
        <taxon>Agaricomycotina</taxon>
        <taxon>Agaricomycetes</taxon>
        <taxon>Agaricomycetidae</taxon>
        <taxon>Agaricales</taxon>
        <taxon>Agaricineae</taxon>
        <taxon>Strophariaceae</taxon>
        <taxon>Galerina</taxon>
    </lineage>
</organism>
<feature type="compositionally biased region" description="Low complexity" evidence="1">
    <location>
        <begin position="70"/>
        <end position="94"/>
    </location>
</feature>
<feature type="compositionally biased region" description="Polar residues" evidence="1">
    <location>
        <begin position="60"/>
        <end position="69"/>
    </location>
</feature>
<dbReference type="Proteomes" id="UP000027222">
    <property type="component" value="Unassembled WGS sequence"/>
</dbReference>
<proteinExistence type="predicted"/>
<dbReference type="AlphaFoldDB" id="A0A067T0W6"/>
<sequence length="104" mass="10938">MLVLCELPVIGEVRGVETGMGGWVVLDKRKGVSERKGEAKARGERERERKAHTSDLRRTPGSSIVPTSHSAVPPSRSALAPSLSADPSNPSALSTSPSAVSPPR</sequence>
<accession>A0A067T0W6</accession>
<evidence type="ECO:0000256" key="1">
    <source>
        <dbReference type="SAM" id="MobiDB-lite"/>
    </source>
</evidence>
<name>A0A067T0W6_GALM3</name>
<reference evidence="3" key="1">
    <citation type="journal article" date="2014" name="Proc. Natl. Acad. Sci. U.S.A.">
        <title>Extensive sampling of basidiomycete genomes demonstrates inadequacy of the white-rot/brown-rot paradigm for wood decay fungi.</title>
        <authorList>
            <person name="Riley R."/>
            <person name="Salamov A.A."/>
            <person name="Brown D.W."/>
            <person name="Nagy L.G."/>
            <person name="Floudas D."/>
            <person name="Held B.W."/>
            <person name="Levasseur A."/>
            <person name="Lombard V."/>
            <person name="Morin E."/>
            <person name="Otillar R."/>
            <person name="Lindquist E.A."/>
            <person name="Sun H."/>
            <person name="LaButti K.M."/>
            <person name="Schmutz J."/>
            <person name="Jabbour D."/>
            <person name="Luo H."/>
            <person name="Baker S.E."/>
            <person name="Pisabarro A.G."/>
            <person name="Walton J.D."/>
            <person name="Blanchette R.A."/>
            <person name="Henrissat B."/>
            <person name="Martin F."/>
            <person name="Cullen D."/>
            <person name="Hibbett D.S."/>
            <person name="Grigoriev I.V."/>
        </authorList>
    </citation>
    <scope>NUCLEOTIDE SEQUENCE [LARGE SCALE GENOMIC DNA]</scope>
    <source>
        <strain evidence="3">CBS 339.88</strain>
    </source>
</reference>
<evidence type="ECO:0000313" key="2">
    <source>
        <dbReference type="EMBL" id="KDR72668.1"/>
    </source>
</evidence>
<keyword evidence="3" id="KW-1185">Reference proteome</keyword>
<feature type="compositionally biased region" description="Basic and acidic residues" evidence="1">
    <location>
        <begin position="29"/>
        <end position="58"/>
    </location>
</feature>
<dbReference type="HOGENOM" id="CLU_2250359_0_0_1"/>
<dbReference type="EMBL" id="KL142388">
    <property type="protein sequence ID" value="KDR72668.1"/>
    <property type="molecule type" value="Genomic_DNA"/>
</dbReference>
<evidence type="ECO:0000313" key="3">
    <source>
        <dbReference type="Proteomes" id="UP000027222"/>
    </source>
</evidence>
<protein>
    <submittedName>
        <fullName evidence="2">Uncharacterized protein</fullName>
    </submittedName>
</protein>
<feature type="compositionally biased region" description="Polar residues" evidence="1">
    <location>
        <begin position="95"/>
        <end position="104"/>
    </location>
</feature>